<feature type="transmembrane region" description="Helical" evidence="1">
    <location>
        <begin position="71"/>
        <end position="90"/>
    </location>
</feature>
<feature type="transmembrane region" description="Helical" evidence="1">
    <location>
        <begin position="147"/>
        <end position="167"/>
    </location>
</feature>
<proteinExistence type="predicted"/>
<feature type="transmembrane region" description="Helical" evidence="1">
    <location>
        <begin position="179"/>
        <end position="196"/>
    </location>
</feature>
<accession>A0A3S0JSS1</accession>
<keyword evidence="1" id="KW-0472">Membrane</keyword>
<dbReference type="Gene3D" id="1.20.144.10">
    <property type="entry name" value="Phosphatidic acid phosphatase type 2/haloperoxidase"/>
    <property type="match status" value="1"/>
</dbReference>
<reference evidence="3 4" key="1">
    <citation type="submission" date="2018-12" db="EMBL/GenBank/DDBJ databases">
        <title>The genome of Variovorax gossypii DSM 100435.</title>
        <authorList>
            <person name="Gao J."/>
            <person name="Sun J."/>
        </authorList>
    </citation>
    <scope>NUCLEOTIDE SEQUENCE [LARGE SCALE GENOMIC DNA]</scope>
    <source>
        <strain evidence="3 4">DSM 100435</strain>
    </source>
</reference>
<keyword evidence="4" id="KW-1185">Reference proteome</keyword>
<dbReference type="AlphaFoldDB" id="A0A3S0JSS1"/>
<feature type="transmembrane region" description="Helical" evidence="1">
    <location>
        <begin position="102"/>
        <end position="122"/>
    </location>
</feature>
<evidence type="ECO:0000313" key="3">
    <source>
        <dbReference type="EMBL" id="RTQ31809.1"/>
    </source>
</evidence>
<dbReference type="Proteomes" id="UP000267418">
    <property type="component" value="Unassembled WGS sequence"/>
</dbReference>
<feature type="transmembrane region" description="Helical" evidence="1">
    <location>
        <begin position="30"/>
        <end position="51"/>
    </location>
</feature>
<dbReference type="RefSeq" id="WP_093303913.1">
    <property type="nucleotide sequence ID" value="NZ_RXOE01000008.1"/>
</dbReference>
<gene>
    <name evidence="3" type="ORF">EJP69_24525</name>
</gene>
<comment type="caution">
    <text evidence="3">The sequence shown here is derived from an EMBL/GenBank/DDBJ whole genome shotgun (WGS) entry which is preliminary data.</text>
</comment>
<dbReference type="OrthoDB" id="5801498at2"/>
<dbReference type="EMBL" id="RXOE01000008">
    <property type="protein sequence ID" value="RTQ31809.1"/>
    <property type="molecule type" value="Genomic_DNA"/>
</dbReference>
<evidence type="ECO:0000256" key="1">
    <source>
        <dbReference type="SAM" id="Phobius"/>
    </source>
</evidence>
<name>A0A3S0JSS1_9BURK</name>
<keyword evidence="1" id="KW-0812">Transmembrane</keyword>
<organism evidence="3 4">
    <name type="scientific">Variovorax gossypii</name>
    <dbReference type="NCBI Taxonomy" id="1679495"/>
    <lineage>
        <taxon>Bacteria</taxon>
        <taxon>Pseudomonadati</taxon>
        <taxon>Pseudomonadota</taxon>
        <taxon>Betaproteobacteria</taxon>
        <taxon>Burkholderiales</taxon>
        <taxon>Comamonadaceae</taxon>
        <taxon>Variovorax</taxon>
    </lineage>
</organism>
<dbReference type="Pfam" id="PF01569">
    <property type="entry name" value="PAP2"/>
    <property type="match status" value="1"/>
</dbReference>
<evidence type="ECO:0000313" key="4">
    <source>
        <dbReference type="Proteomes" id="UP000267418"/>
    </source>
</evidence>
<sequence length="244" mass="27072">MHSPISLNAASGARPPTWTADIWLRVRRHFLLKAVGTTVFTWLFFIGYFHLLRNPSFPIVVMPLTPLDHLIPFQAFLLGPYLSLWVYVGIAPGLQLTFRELVVYGLWIGGLCVTGLGIFYFWPTQIPPLAIDVSGYPGFAMLQGVDAAGNACPSMHVAVAIFTAIRIEDVLREARTPAFWRVLNWAWFAAIAYSTLAVKQHVALDVAAGALLGMAFALPSMRWRPGARERRDSPCVGADIIRKH</sequence>
<evidence type="ECO:0000259" key="2">
    <source>
        <dbReference type="Pfam" id="PF01569"/>
    </source>
</evidence>
<feature type="domain" description="Phosphatidic acid phosphatase type 2/haloperoxidase" evidence="2">
    <location>
        <begin position="143"/>
        <end position="226"/>
    </location>
</feature>
<dbReference type="InterPro" id="IPR000326">
    <property type="entry name" value="PAP2/HPO"/>
</dbReference>
<keyword evidence="1" id="KW-1133">Transmembrane helix</keyword>
<feature type="transmembrane region" description="Helical" evidence="1">
    <location>
        <begin position="202"/>
        <end position="221"/>
    </location>
</feature>
<protein>
    <submittedName>
        <fullName evidence="3">Phosphatase PAP2 family protein</fullName>
    </submittedName>
</protein>